<dbReference type="EMBL" id="GBRH01245422">
    <property type="protein sequence ID" value="JAD52473.1"/>
    <property type="molecule type" value="Transcribed_RNA"/>
</dbReference>
<evidence type="ECO:0000313" key="1">
    <source>
        <dbReference type="EMBL" id="JAD52473.1"/>
    </source>
</evidence>
<protein>
    <submittedName>
        <fullName evidence="1">Uncharacterized protein</fullName>
    </submittedName>
</protein>
<reference evidence="1" key="2">
    <citation type="journal article" date="2015" name="Data Brief">
        <title>Shoot transcriptome of the giant reed, Arundo donax.</title>
        <authorList>
            <person name="Barrero R.A."/>
            <person name="Guerrero F.D."/>
            <person name="Moolhuijzen P."/>
            <person name="Goolsby J.A."/>
            <person name="Tidwell J."/>
            <person name="Bellgard S.E."/>
            <person name="Bellgard M.I."/>
        </authorList>
    </citation>
    <scope>NUCLEOTIDE SEQUENCE</scope>
    <source>
        <tissue evidence="1">Shoot tissue taken approximately 20 cm above the soil surface</tissue>
    </source>
</reference>
<dbReference type="AlphaFoldDB" id="A0A0A9ARI0"/>
<proteinExistence type="predicted"/>
<accession>A0A0A9ARI0</accession>
<organism evidence="1">
    <name type="scientific">Arundo donax</name>
    <name type="common">Giant reed</name>
    <name type="synonym">Donax arundinaceus</name>
    <dbReference type="NCBI Taxonomy" id="35708"/>
    <lineage>
        <taxon>Eukaryota</taxon>
        <taxon>Viridiplantae</taxon>
        <taxon>Streptophyta</taxon>
        <taxon>Embryophyta</taxon>
        <taxon>Tracheophyta</taxon>
        <taxon>Spermatophyta</taxon>
        <taxon>Magnoliopsida</taxon>
        <taxon>Liliopsida</taxon>
        <taxon>Poales</taxon>
        <taxon>Poaceae</taxon>
        <taxon>PACMAD clade</taxon>
        <taxon>Arundinoideae</taxon>
        <taxon>Arundineae</taxon>
        <taxon>Arundo</taxon>
    </lineage>
</organism>
<reference evidence="1" key="1">
    <citation type="submission" date="2014-09" db="EMBL/GenBank/DDBJ databases">
        <authorList>
            <person name="Magalhaes I.L.F."/>
            <person name="Oliveira U."/>
            <person name="Santos F.R."/>
            <person name="Vidigal T.H.D.A."/>
            <person name="Brescovit A.D."/>
            <person name="Santos A.J."/>
        </authorList>
    </citation>
    <scope>NUCLEOTIDE SEQUENCE</scope>
    <source>
        <tissue evidence="1">Shoot tissue taken approximately 20 cm above the soil surface</tissue>
    </source>
</reference>
<sequence>MGRKNFPFNLESHIRPIPRLQQLSKIIQQA</sequence>
<name>A0A0A9ARI0_ARUDO</name>